<dbReference type="SMART" id="SM00248">
    <property type="entry name" value="ANK"/>
    <property type="match status" value="7"/>
</dbReference>
<dbReference type="Proteomes" id="UP000298416">
    <property type="component" value="Unassembled WGS sequence"/>
</dbReference>
<dbReference type="GO" id="GO:0016020">
    <property type="term" value="C:membrane"/>
    <property type="evidence" value="ECO:0007669"/>
    <property type="project" value="TreeGrafter"/>
</dbReference>
<organism evidence="3">
    <name type="scientific">Salvia splendens</name>
    <name type="common">Scarlet sage</name>
    <dbReference type="NCBI Taxonomy" id="180675"/>
    <lineage>
        <taxon>Eukaryota</taxon>
        <taxon>Viridiplantae</taxon>
        <taxon>Streptophyta</taxon>
        <taxon>Embryophyta</taxon>
        <taxon>Tracheophyta</taxon>
        <taxon>Spermatophyta</taxon>
        <taxon>Magnoliopsida</taxon>
        <taxon>eudicotyledons</taxon>
        <taxon>Gunneridae</taxon>
        <taxon>Pentapetalae</taxon>
        <taxon>asterids</taxon>
        <taxon>lamiids</taxon>
        <taxon>Lamiales</taxon>
        <taxon>Lamiaceae</taxon>
        <taxon>Nepetoideae</taxon>
        <taxon>Mentheae</taxon>
        <taxon>Salviinae</taxon>
        <taxon>Salvia</taxon>
        <taxon>Salvia subgen. Calosphace</taxon>
        <taxon>core Calosphace</taxon>
    </lineage>
</organism>
<dbReference type="InterPro" id="IPR036770">
    <property type="entry name" value="Ankyrin_rpt-contain_sf"/>
</dbReference>
<evidence type="ECO:0000259" key="2">
    <source>
        <dbReference type="Pfam" id="PF13962"/>
    </source>
</evidence>
<name>A0A8X8Z6I1_SALSN</name>
<sequence>MEIGSSYSMGIFFSKHETDLNQNGYSSPCRERGQRSDMALHRAALKGDWKAARELLIGNEDLIRTAITEGGEIALHIAAVEGHEYFVQNLLLNMEEEDVKTRNKKGCTALCFAAAAGHVQIAKLMLEKYPNLANIKGDNGVWPLYMAVLQGFGEMAYVLYPESNIGSWTPLEKANLLTSAIDSELYDVAEKLVREDKTLAVTSDINGVTPLQVLARNPLALSCYIGIVAFLVRSYAKMSKTDDMNVKRDASKLFACLWDAIESYERDDIEAAIHTEGAGVTDSVRAEAAAHAESARTEVAIPTESINNVTVEATESTHAETIASTGSTTDTESENNETTRVRVVDSSELFFIAAESGNDDFLVELFNNDHNLLYKVNMDRHSIFHVAVLRRYVKVFNLMYELGGTKDLLATYVDNDGNNILHLAGKLAPQNQLDTIPGAAWQMQREEVEKLVRPASRHKKNKKGQTPHELFVAEHKGIRAEGEKFMKQTAKSCMMVTMLIATVVFTTAFTVPGGYNNSGIPILKNERMFVIFPLSEAVATLSSLTSMLMFLSILTSRYSDEDFLKALPIWMVVGVSTLFFSIVAMMALFCSCLLFFERGWVATTLLLAFFGCVPLMFVVLKYRLLMTILRCTYSCTWLFRSHNKLHSKKPPPAWTYGLVTACPYGSMVDVRRWSTMATVMVWSRSMMAAGMVVVWRKSMVDVRS</sequence>
<keyword evidence="1" id="KW-1133">Transmembrane helix</keyword>
<dbReference type="InterPro" id="IPR002110">
    <property type="entry name" value="Ankyrin_rpt"/>
</dbReference>
<dbReference type="AlphaFoldDB" id="A0A8X8Z6I1"/>
<comment type="caution">
    <text evidence="3">The sequence shown here is derived from an EMBL/GenBank/DDBJ whole genome shotgun (WGS) entry which is preliminary data.</text>
</comment>
<dbReference type="SUPFAM" id="SSF48403">
    <property type="entry name" value="Ankyrin repeat"/>
    <property type="match status" value="2"/>
</dbReference>
<feature type="transmembrane region" description="Helical" evidence="1">
    <location>
        <begin position="567"/>
        <end position="596"/>
    </location>
</feature>
<feature type="transmembrane region" description="Helical" evidence="1">
    <location>
        <begin position="493"/>
        <end position="511"/>
    </location>
</feature>
<dbReference type="EMBL" id="PNBA02000017">
    <property type="protein sequence ID" value="KAG6393912.1"/>
    <property type="molecule type" value="Genomic_DNA"/>
</dbReference>
<accession>A0A8X8Z6I1</accession>
<reference evidence="3" key="1">
    <citation type="submission" date="2018-01" db="EMBL/GenBank/DDBJ databases">
        <authorList>
            <person name="Mao J.F."/>
        </authorList>
    </citation>
    <scope>NUCLEOTIDE SEQUENCE</scope>
    <source>
        <strain evidence="3">Huo1</strain>
        <tissue evidence="3">Leaf</tissue>
    </source>
</reference>
<evidence type="ECO:0000313" key="3">
    <source>
        <dbReference type="EMBL" id="KAG6393912.1"/>
    </source>
</evidence>
<feature type="transmembrane region" description="Helical" evidence="1">
    <location>
        <begin position="531"/>
        <end position="555"/>
    </location>
</feature>
<feature type="domain" description="PGG" evidence="2">
    <location>
        <begin position="484"/>
        <end position="593"/>
    </location>
</feature>
<keyword evidence="4" id="KW-1185">Reference proteome</keyword>
<reference evidence="3" key="2">
    <citation type="submission" date="2020-08" db="EMBL/GenBank/DDBJ databases">
        <title>Plant Genome Project.</title>
        <authorList>
            <person name="Zhang R.-G."/>
        </authorList>
    </citation>
    <scope>NUCLEOTIDE SEQUENCE</scope>
    <source>
        <strain evidence="3">Huo1</strain>
        <tissue evidence="3">Leaf</tissue>
    </source>
</reference>
<keyword evidence="1" id="KW-0812">Transmembrane</keyword>
<feature type="transmembrane region" description="Helical" evidence="1">
    <location>
        <begin position="676"/>
        <end position="695"/>
    </location>
</feature>
<proteinExistence type="predicted"/>
<dbReference type="InterPro" id="IPR026961">
    <property type="entry name" value="PGG_dom"/>
</dbReference>
<evidence type="ECO:0000256" key="1">
    <source>
        <dbReference type="SAM" id="Phobius"/>
    </source>
</evidence>
<protein>
    <recommendedName>
        <fullName evidence="2">PGG domain-containing protein</fullName>
    </recommendedName>
</protein>
<dbReference type="PANTHER" id="PTHR24177:SF292">
    <property type="entry name" value="ANKYRIN REPEAT FAMILY PROTEIN-RELATED"/>
    <property type="match status" value="1"/>
</dbReference>
<keyword evidence="1" id="KW-0472">Membrane</keyword>
<dbReference type="Pfam" id="PF12796">
    <property type="entry name" value="Ank_2"/>
    <property type="match status" value="1"/>
</dbReference>
<evidence type="ECO:0000313" key="4">
    <source>
        <dbReference type="Proteomes" id="UP000298416"/>
    </source>
</evidence>
<dbReference type="Gene3D" id="1.25.40.20">
    <property type="entry name" value="Ankyrin repeat-containing domain"/>
    <property type="match status" value="2"/>
</dbReference>
<dbReference type="PANTHER" id="PTHR24177">
    <property type="entry name" value="CASKIN"/>
    <property type="match status" value="1"/>
</dbReference>
<dbReference type="Pfam" id="PF13962">
    <property type="entry name" value="PGG"/>
    <property type="match status" value="1"/>
</dbReference>
<feature type="transmembrane region" description="Helical" evidence="1">
    <location>
        <begin position="602"/>
        <end position="620"/>
    </location>
</feature>
<gene>
    <name evidence="3" type="ORF">SASPL_144487</name>
</gene>